<evidence type="ECO:0000256" key="1">
    <source>
        <dbReference type="SAM" id="MobiDB-lite"/>
    </source>
</evidence>
<evidence type="ECO:0000313" key="2">
    <source>
        <dbReference type="EMBL" id="MCP2269806.1"/>
    </source>
</evidence>
<organism evidence="2 3">
    <name type="scientific">Actinokineospora diospyrosa</name>
    <dbReference type="NCBI Taxonomy" id="103728"/>
    <lineage>
        <taxon>Bacteria</taxon>
        <taxon>Bacillati</taxon>
        <taxon>Actinomycetota</taxon>
        <taxon>Actinomycetes</taxon>
        <taxon>Pseudonocardiales</taxon>
        <taxon>Pseudonocardiaceae</taxon>
        <taxon>Actinokineospora</taxon>
    </lineage>
</organism>
<dbReference type="Proteomes" id="UP001205185">
    <property type="component" value="Unassembled WGS sequence"/>
</dbReference>
<comment type="caution">
    <text evidence="2">The sequence shown here is derived from an EMBL/GenBank/DDBJ whole genome shotgun (WGS) entry which is preliminary data.</text>
</comment>
<dbReference type="EMBL" id="JAMTCO010000005">
    <property type="protein sequence ID" value="MCP2269806.1"/>
    <property type="molecule type" value="Genomic_DNA"/>
</dbReference>
<accession>A0ABT1IBS1</accession>
<name>A0ABT1IBS1_9PSEU</name>
<reference evidence="2 3" key="1">
    <citation type="submission" date="2022-06" db="EMBL/GenBank/DDBJ databases">
        <title>Genomic Encyclopedia of Archaeal and Bacterial Type Strains, Phase II (KMG-II): from individual species to whole genera.</title>
        <authorList>
            <person name="Goeker M."/>
        </authorList>
    </citation>
    <scope>NUCLEOTIDE SEQUENCE [LARGE SCALE GENOMIC DNA]</scope>
    <source>
        <strain evidence="2 3">DSM 44255</strain>
    </source>
</reference>
<sequence>MPVRPLSVGRRPRPTDSGRLRVVPPGVPAVRPSHRGAPLTALRCPNRPCRATRTGLRDTALLPHVAASALPPALACVALHRCIASLREADCASPSCRLCCARRTGPRDFVLPSLVAASGVHRSGASCCAPLHHRRAVPPPCRTTAALRHRCGGAARHRAGRGVSGCWAVCCVRRWLLFCAPSSIGLSIEHLWPLYGRSGCRGQLGASPASPSWWARPSPPLGGGGRRPGGRRRGVRR</sequence>
<keyword evidence="3" id="KW-1185">Reference proteome</keyword>
<evidence type="ECO:0000313" key="3">
    <source>
        <dbReference type="Proteomes" id="UP001205185"/>
    </source>
</evidence>
<proteinExistence type="predicted"/>
<protein>
    <submittedName>
        <fullName evidence="2">Uncharacterized protein</fullName>
    </submittedName>
</protein>
<feature type="compositionally biased region" description="Basic residues" evidence="1">
    <location>
        <begin position="228"/>
        <end position="237"/>
    </location>
</feature>
<gene>
    <name evidence="2" type="ORF">LV75_002295</name>
</gene>
<feature type="region of interest" description="Disordered" evidence="1">
    <location>
        <begin position="208"/>
        <end position="237"/>
    </location>
</feature>